<feature type="domain" description="FAD-binding" evidence="7">
    <location>
        <begin position="309"/>
        <end position="366"/>
    </location>
</feature>
<evidence type="ECO:0000313" key="8">
    <source>
        <dbReference type="EMBL" id="OAQ28367.1"/>
    </source>
</evidence>
<reference evidence="8 9" key="1">
    <citation type="submission" date="2016-05" db="EMBL/GenBank/DDBJ databases">
        <title>Genome sequencing reveals origins of a unique bacterial endosymbiosis in the earliest lineages of terrestrial Fungi.</title>
        <authorList>
            <consortium name="DOE Joint Genome Institute"/>
            <person name="Uehling J."/>
            <person name="Gryganskyi A."/>
            <person name="Hameed K."/>
            <person name="Tschaplinski T."/>
            <person name="Misztal P."/>
            <person name="Wu S."/>
            <person name="Desiro A."/>
            <person name="Vande Pol N."/>
            <person name="Du Z.-Y."/>
            <person name="Zienkiewicz A."/>
            <person name="Zienkiewicz K."/>
            <person name="Morin E."/>
            <person name="Tisserant E."/>
            <person name="Splivallo R."/>
            <person name="Hainaut M."/>
            <person name="Henrissat B."/>
            <person name="Ohm R."/>
            <person name="Kuo A."/>
            <person name="Yan J."/>
            <person name="Lipzen A."/>
            <person name="Nolan M."/>
            <person name="Labutti K."/>
            <person name="Barry K."/>
            <person name="Goldstein A."/>
            <person name="Labbe J."/>
            <person name="Schadt C."/>
            <person name="Tuskan G."/>
            <person name="Grigoriev I."/>
            <person name="Martin F."/>
            <person name="Vilgalys R."/>
            <person name="Bonito G."/>
        </authorList>
    </citation>
    <scope>NUCLEOTIDE SEQUENCE [LARGE SCALE GENOMIC DNA]</scope>
    <source>
        <strain evidence="8 9">AG-77</strain>
    </source>
</reference>
<dbReference type="PRINTS" id="PR00420">
    <property type="entry name" value="RNGMNOXGNASE"/>
</dbReference>
<dbReference type="AlphaFoldDB" id="A0A197JSV7"/>
<dbReference type="InterPro" id="IPR050562">
    <property type="entry name" value="FAD_mOase_fung"/>
</dbReference>
<keyword evidence="4" id="KW-0560">Oxidoreductase</keyword>
<evidence type="ECO:0000256" key="2">
    <source>
        <dbReference type="ARBA" id="ARBA00022630"/>
    </source>
</evidence>
<evidence type="ECO:0000256" key="6">
    <source>
        <dbReference type="SAM" id="Phobius"/>
    </source>
</evidence>
<sequence length="487" mass="54174">MTIDTPTPTPNSSSSPSKHKNPHVLIVGAGVAGLFLAILLERAGIPYQVYERAKEVKPLGAVMSLNAGILPAFEQLGLYEELEKVSLRADSTFNILYGDLSVAARIVTRVRHEIGYNIAIFARTDLYDLLLSKIPSEKIKFNKKIIRVEQDEKEVRITCSDGTSYNGDVLVGADGAYSSVRQELYKEMQEKNILPVVDTQEMDKGYICMVGTTTPLDPAEYPGVDDEVANINQIIGMNSNYCWSAFSVPGNRICWNVILQLSTVQEANENKFKNAEWSGDSSDPMIKEVRNFLIPFGNKTLGDLIDATPQDNISKVFLEDKLFETWNHGRTVLIGDACHKLLPSAGLGAVTSMQDAVVLANCLYEMKGLSPDDIKETLSAFKEERYSRVKGQCEASRMNAKLLYGQSMMDRFLRTVVFNWLPESFRLRGNMKGLEFRPQATFLPQIPVRGIGYVIPQMVSQRYKEEQAYLHTASPSLTTTDTPAAAV</sequence>
<keyword evidence="6" id="KW-0472">Membrane</keyword>
<dbReference type="GO" id="GO:0004497">
    <property type="term" value="F:monooxygenase activity"/>
    <property type="evidence" value="ECO:0007669"/>
    <property type="project" value="InterPro"/>
</dbReference>
<comment type="similarity">
    <text evidence="1">Belongs to the paxM FAD-dependent monooxygenase family.</text>
</comment>
<proteinExistence type="inferred from homology"/>
<keyword evidence="9" id="KW-1185">Reference proteome</keyword>
<dbReference type="InterPro" id="IPR002938">
    <property type="entry name" value="FAD-bd"/>
</dbReference>
<dbReference type="SUPFAM" id="SSF51905">
    <property type="entry name" value="FAD/NAD(P)-binding domain"/>
    <property type="match status" value="1"/>
</dbReference>
<feature type="domain" description="FAD-binding" evidence="7">
    <location>
        <begin position="23"/>
        <end position="192"/>
    </location>
</feature>
<keyword evidence="6" id="KW-0812">Transmembrane</keyword>
<evidence type="ECO:0000256" key="5">
    <source>
        <dbReference type="SAM" id="MobiDB-lite"/>
    </source>
</evidence>
<dbReference type="PANTHER" id="PTHR47356">
    <property type="entry name" value="FAD-DEPENDENT MONOOXYGENASE ASQG-RELATED"/>
    <property type="match status" value="1"/>
</dbReference>
<evidence type="ECO:0000256" key="4">
    <source>
        <dbReference type="ARBA" id="ARBA00023002"/>
    </source>
</evidence>
<keyword evidence="2" id="KW-0285">Flavoprotein</keyword>
<organism evidence="8 9">
    <name type="scientific">Linnemannia elongata AG-77</name>
    <dbReference type="NCBI Taxonomy" id="1314771"/>
    <lineage>
        <taxon>Eukaryota</taxon>
        <taxon>Fungi</taxon>
        <taxon>Fungi incertae sedis</taxon>
        <taxon>Mucoromycota</taxon>
        <taxon>Mortierellomycotina</taxon>
        <taxon>Mortierellomycetes</taxon>
        <taxon>Mortierellales</taxon>
        <taxon>Mortierellaceae</taxon>
        <taxon>Linnemannia</taxon>
    </lineage>
</organism>
<dbReference type="GO" id="GO:0071949">
    <property type="term" value="F:FAD binding"/>
    <property type="evidence" value="ECO:0007669"/>
    <property type="project" value="InterPro"/>
</dbReference>
<protein>
    <submittedName>
        <fullName evidence="8">FAD/NAD(P)-binding domain-containing protein</fullName>
    </submittedName>
</protein>
<evidence type="ECO:0000313" key="9">
    <source>
        <dbReference type="Proteomes" id="UP000078512"/>
    </source>
</evidence>
<dbReference type="PANTHER" id="PTHR47356:SF2">
    <property type="entry name" value="FAD-BINDING DOMAIN-CONTAINING PROTEIN-RELATED"/>
    <property type="match status" value="1"/>
</dbReference>
<evidence type="ECO:0000256" key="1">
    <source>
        <dbReference type="ARBA" id="ARBA00007992"/>
    </source>
</evidence>
<dbReference type="Pfam" id="PF01494">
    <property type="entry name" value="FAD_binding_3"/>
    <property type="match status" value="2"/>
</dbReference>
<accession>A0A197JSV7</accession>
<dbReference type="OrthoDB" id="655030at2759"/>
<keyword evidence="3" id="KW-0274">FAD</keyword>
<feature type="transmembrane region" description="Helical" evidence="6">
    <location>
        <begin position="22"/>
        <end position="40"/>
    </location>
</feature>
<feature type="region of interest" description="Disordered" evidence="5">
    <location>
        <begin position="1"/>
        <end position="20"/>
    </location>
</feature>
<dbReference type="Gene3D" id="3.50.50.60">
    <property type="entry name" value="FAD/NAD(P)-binding domain"/>
    <property type="match status" value="1"/>
</dbReference>
<name>A0A197JSV7_9FUNG</name>
<evidence type="ECO:0000259" key="7">
    <source>
        <dbReference type="Pfam" id="PF01494"/>
    </source>
</evidence>
<dbReference type="EMBL" id="KV442049">
    <property type="protein sequence ID" value="OAQ28367.1"/>
    <property type="molecule type" value="Genomic_DNA"/>
</dbReference>
<dbReference type="InterPro" id="IPR036188">
    <property type="entry name" value="FAD/NAD-bd_sf"/>
</dbReference>
<keyword evidence="6" id="KW-1133">Transmembrane helix</keyword>
<gene>
    <name evidence="8" type="ORF">K457DRAFT_20307</name>
</gene>
<evidence type="ECO:0000256" key="3">
    <source>
        <dbReference type="ARBA" id="ARBA00022827"/>
    </source>
</evidence>
<dbReference type="Proteomes" id="UP000078512">
    <property type="component" value="Unassembled WGS sequence"/>
</dbReference>